<proteinExistence type="predicted"/>
<dbReference type="SUPFAM" id="SSF50998">
    <property type="entry name" value="Quinoprotein alcohol dehydrogenase-like"/>
    <property type="match status" value="1"/>
</dbReference>
<dbReference type="InterPro" id="IPR011047">
    <property type="entry name" value="Quinoprotein_ADH-like_sf"/>
</dbReference>
<accession>A0A3A8PVJ3</accession>
<dbReference type="OrthoDB" id="5496677at2"/>
<keyword evidence="1" id="KW-0472">Membrane</keyword>
<organism evidence="2 3">
    <name type="scientific">Corallococcus aberystwythensis</name>
    <dbReference type="NCBI Taxonomy" id="2316722"/>
    <lineage>
        <taxon>Bacteria</taxon>
        <taxon>Pseudomonadati</taxon>
        <taxon>Myxococcota</taxon>
        <taxon>Myxococcia</taxon>
        <taxon>Myxococcales</taxon>
        <taxon>Cystobacterineae</taxon>
        <taxon>Myxococcaceae</taxon>
        <taxon>Corallococcus</taxon>
    </lineage>
</organism>
<reference evidence="3" key="1">
    <citation type="submission" date="2018-09" db="EMBL/GenBank/DDBJ databases">
        <authorList>
            <person name="Livingstone P.G."/>
            <person name="Whitworth D.E."/>
        </authorList>
    </citation>
    <scope>NUCLEOTIDE SEQUENCE [LARGE SCALE GENOMIC DNA]</scope>
    <source>
        <strain evidence="3">AB050A</strain>
    </source>
</reference>
<keyword evidence="1" id="KW-0812">Transmembrane</keyword>
<keyword evidence="1" id="KW-1133">Transmembrane helix</keyword>
<dbReference type="Proteomes" id="UP000267003">
    <property type="component" value="Unassembled WGS sequence"/>
</dbReference>
<dbReference type="EMBL" id="RAWK01000168">
    <property type="protein sequence ID" value="RKH60476.1"/>
    <property type="molecule type" value="Genomic_DNA"/>
</dbReference>
<evidence type="ECO:0000313" key="2">
    <source>
        <dbReference type="EMBL" id="RKH60476.1"/>
    </source>
</evidence>
<comment type="caution">
    <text evidence="2">The sequence shown here is derived from an EMBL/GenBank/DDBJ whole genome shotgun (WGS) entry which is preliminary data.</text>
</comment>
<dbReference type="AlphaFoldDB" id="A0A3A8PVJ3"/>
<dbReference type="RefSeq" id="WP_120558013.1">
    <property type="nucleotide sequence ID" value="NZ_RAWK01000168.1"/>
</dbReference>
<keyword evidence="3" id="KW-1185">Reference proteome</keyword>
<evidence type="ECO:0000256" key="1">
    <source>
        <dbReference type="SAM" id="Phobius"/>
    </source>
</evidence>
<evidence type="ECO:0000313" key="3">
    <source>
        <dbReference type="Proteomes" id="UP000267003"/>
    </source>
</evidence>
<sequence length="302" mass="30963">MSGREVQLAAGRKSARQTRSASARAWTLTLVIAAGLGLLLYVATTSLPYLIASPAGDAHLGALNDCLARQLKGATRLGWAVAPDASRAAVFGPRVVAVCGEDGTHARLEVPGVTAIAFDGERHLWVANGGHLLRERDGALQPVGDITPPEWLIGHAGGVLALDASGQLVSVAPDGKVLGQAQVPGPGGRLSVGPGGELAAVEWGGGVIVYDARTLALVRAEAPCTVEFLWWLDTADQVLLACGTPASQGSEAAPAPGSLRFDVRTGARAAVPARTRAPARRLSGRALYVQGCDGFPCTATPP</sequence>
<gene>
    <name evidence="2" type="ORF">D7W81_25545</name>
</gene>
<name>A0A3A8PVJ3_9BACT</name>
<protein>
    <submittedName>
        <fullName evidence="2">Uncharacterized protein</fullName>
    </submittedName>
</protein>
<feature type="transmembrane region" description="Helical" evidence="1">
    <location>
        <begin position="21"/>
        <end position="43"/>
    </location>
</feature>